<comment type="caution">
    <text evidence="3">The sequence shown here is derived from an EMBL/GenBank/DDBJ whole genome shotgun (WGS) entry which is preliminary data.</text>
</comment>
<keyword evidence="4" id="KW-1185">Reference proteome</keyword>
<proteinExistence type="predicted"/>
<protein>
    <submittedName>
        <fullName evidence="3">Uncharacterized protein</fullName>
    </submittedName>
</protein>
<dbReference type="HOGENOM" id="CLU_1198608_0_0_5"/>
<feature type="transmembrane region" description="Helical" evidence="2">
    <location>
        <begin position="6"/>
        <end position="25"/>
    </location>
</feature>
<keyword evidence="2" id="KW-0812">Transmembrane</keyword>
<evidence type="ECO:0000313" key="4">
    <source>
        <dbReference type="Proteomes" id="UP000002931"/>
    </source>
</evidence>
<dbReference type="STRING" id="314271.RB2654_05170"/>
<dbReference type="Proteomes" id="UP000002931">
    <property type="component" value="Unassembled WGS sequence"/>
</dbReference>
<sequence length="231" mass="24713">MQLSDVIFYGLGAAVVVGVSGLVDFSGLFGGKSEDGATPGEADTHKAEAEQVNPIQNEYQSTLAFFLDEEHENLVSGRDDDSGDTELAQTEASEQVAESDLAHADDTGFDDDNIFGDVIATAEDSLYEAAEEARMTAPIAVYDLTDPEADMPHWDDFDPQAEMVRIEYLPTFDPETGEPVEPLVSVTYDPDFDQTTIALDDAAVAELDGDAGIGAEDIDLVPMSDETYAAA</sequence>
<evidence type="ECO:0000256" key="1">
    <source>
        <dbReference type="SAM" id="MobiDB-lite"/>
    </source>
</evidence>
<evidence type="ECO:0000313" key="3">
    <source>
        <dbReference type="EMBL" id="EAQ11048.1"/>
    </source>
</evidence>
<dbReference type="RefSeq" id="WP_008329325.1">
    <property type="nucleotide sequence ID" value="NZ_CH902578.1"/>
</dbReference>
<keyword evidence="2" id="KW-1133">Transmembrane helix</keyword>
<dbReference type="EMBL" id="AAMT01000020">
    <property type="protein sequence ID" value="EAQ11048.1"/>
    <property type="molecule type" value="Genomic_DNA"/>
</dbReference>
<dbReference type="AlphaFoldDB" id="A3VKZ8"/>
<gene>
    <name evidence="3" type="ORF">RB2654_05170</name>
</gene>
<reference evidence="3 4" key="1">
    <citation type="journal article" date="2010" name="J. Bacteriol.">
        <title>Genome sequences of Pelagibaca bermudensis HTCC2601T and Maritimibacter alkaliphilus HTCC2654T, the type strains of two marine Roseobacter genera.</title>
        <authorList>
            <person name="Thrash J.C."/>
            <person name="Cho J.C."/>
            <person name="Ferriera S."/>
            <person name="Johnson J."/>
            <person name="Vergin K.L."/>
            <person name="Giovannoni S.J."/>
        </authorList>
    </citation>
    <scope>NUCLEOTIDE SEQUENCE [LARGE SCALE GENOMIC DNA]</scope>
    <source>
        <strain evidence="3 4">HTCC2654</strain>
    </source>
</reference>
<accession>A3VKZ8</accession>
<feature type="region of interest" description="Disordered" evidence="1">
    <location>
        <begin position="75"/>
        <end position="99"/>
    </location>
</feature>
<keyword evidence="2" id="KW-0472">Membrane</keyword>
<evidence type="ECO:0000256" key="2">
    <source>
        <dbReference type="SAM" id="Phobius"/>
    </source>
</evidence>
<organism evidence="3 4">
    <name type="scientific">Maritimibacter alkaliphilus HTCC2654</name>
    <dbReference type="NCBI Taxonomy" id="314271"/>
    <lineage>
        <taxon>Bacteria</taxon>
        <taxon>Pseudomonadati</taxon>
        <taxon>Pseudomonadota</taxon>
        <taxon>Alphaproteobacteria</taxon>
        <taxon>Rhodobacterales</taxon>
        <taxon>Roseobacteraceae</taxon>
        <taxon>Maritimibacter</taxon>
    </lineage>
</organism>
<name>A3VKZ8_9RHOB</name>